<proteinExistence type="predicted"/>
<gene>
    <name evidence="9" type="ORF">ERS852481_00702</name>
</gene>
<accession>A0A173Z7C9</accession>
<dbReference type="PANTHER" id="PTHR30461:SF23">
    <property type="entry name" value="DNA RECOMBINASE-RELATED"/>
    <property type="match status" value="1"/>
</dbReference>
<dbReference type="InterPro" id="IPR011109">
    <property type="entry name" value="DNA_bind_recombinase_dom"/>
</dbReference>
<evidence type="ECO:0000256" key="4">
    <source>
        <dbReference type="PIRSR" id="PIRSR606118-50"/>
    </source>
</evidence>
<dbReference type="PROSITE" id="PS51737">
    <property type="entry name" value="RECOMBINASE_DNA_BIND"/>
    <property type="match status" value="1"/>
</dbReference>
<dbReference type="InterPro" id="IPR050639">
    <property type="entry name" value="SSR_resolvase"/>
</dbReference>
<dbReference type="PaxDb" id="410072-ERS852525_00884"/>
<feature type="coiled-coil region" evidence="6">
    <location>
        <begin position="405"/>
        <end position="432"/>
    </location>
</feature>
<dbReference type="Gene3D" id="3.90.1750.20">
    <property type="entry name" value="Putative Large Serine Recombinase, Chain B, Domain 2"/>
    <property type="match status" value="1"/>
</dbReference>
<dbReference type="PROSITE" id="PS51736">
    <property type="entry name" value="RECOMBINASES_3"/>
    <property type="match status" value="1"/>
</dbReference>
<dbReference type="Pfam" id="PF13408">
    <property type="entry name" value="Zn_ribbon_recom"/>
    <property type="match status" value="1"/>
</dbReference>
<protein>
    <submittedName>
        <fullName evidence="9">Resolvase, N terminal domain</fullName>
    </submittedName>
</protein>
<reference evidence="9 10" key="1">
    <citation type="submission" date="2015-09" db="EMBL/GenBank/DDBJ databases">
        <authorList>
            <consortium name="Pathogen Informatics"/>
        </authorList>
    </citation>
    <scope>NUCLEOTIDE SEQUENCE [LARGE SCALE GENOMIC DNA]</scope>
    <source>
        <strain evidence="9 10">2789STDY5834866</strain>
    </source>
</reference>
<dbReference type="STRING" id="410072.ERS852525_00884"/>
<dbReference type="GO" id="GO:0015074">
    <property type="term" value="P:DNA integration"/>
    <property type="evidence" value="ECO:0007669"/>
    <property type="project" value="UniProtKB-KW"/>
</dbReference>
<dbReference type="SMART" id="SM00857">
    <property type="entry name" value="Resolvase"/>
    <property type="match status" value="1"/>
</dbReference>
<feature type="domain" description="Recombinase" evidence="8">
    <location>
        <begin position="160"/>
        <end position="281"/>
    </location>
</feature>
<evidence type="ECO:0000259" key="8">
    <source>
        <dbReference type="PROSITE" id="PS51737"/>
    </source>
</evidence>
<dbReference type="PROSITE" id="PS00397">
    <property type="entry name" value="RECOMBINASES_1"/>
    <property type="match status" value="1"/>
</dbReference>
<dbReference type="AlphaFoldDB" id="A0A173Z7C9"/>
<keyword evidence="2" id="KW-0238">DNA-binding</keyword>
<dbReference type="PANTHER" id="PTHR30461">
    <property type="entry name" value="DNA-INVERTASE FROM LAMBDOID PROPHAGE"/>
    <property type="match status" value="1"/>
</dbReference>
<dbReference type="InterPro" id="IPR006119">
    <property type="entry name" value="Resolv_N"/>
</dbReference>
<dbReference type="InterPro" id="IPR006118">
    <property type="entry name" value="Recombinase_CS"/>
</dbReference>
<dbReference type="InterPro" id="IPR036162">
    <property type="entry name" value="Resolvase-like_N_sf"/>
</dbReference>
<evidence type="ECO:0000313" key="9">
    <source>
        <dbReference type="EMBL" id="CUN72154.1"/>
    </source>
</evidence>
<dbReference type="SUPFAM" id="SSF53041">
    <property type="entry name" value="Resolvase-like"/>
    <property type="match status" value="1"/>
</dbReference>
<dbReference type="EMBL" id="CYZK01000003">
    <property type="protein sequence ID" value="CUN72154.1"/>
    <property type="molecule type" value="Genomic_DNA"/>
</dbReference>
<evidence type="ECO:0000313" key="10">
    <source>
        <dbReference type="Proteomes" id="UP000095362"/>
    </source>
</evidence>
<evidence type="ECO:0000259" key="7">
    <source>
        <dbReference type="PROSITE" id="PS51736"/>
    </source>
</evidence>
<sequence>MSVKYAYGYIRVSTHDQEEISPDSQEHLLRDYAAKNNIVILKIFTDLGISGRKADKRPGFQEMIGLAKGPDHPVDCILVWKFSRFARNQEESIVYKSLLKKQHNVDVISISEPLADGPFGSLIERIIEWMDEYYSIRLSGEVFRGMKENATRGAYQARPPLGYQVIERGKPPVIVPEEAAIVRMIFDKYVNGKMSFFDIARHLNSLGLKTSHGKAFERRSIEYIIQNPSYCGMIRWNRMENATNRIKDQDEWIIADGMQEAIISKELFDAAQERLKKIYKPVGKRPSSTYKHWLSGLLKCPVCGRTLTATTMKRANGEKYAYFSCYGYSKGKCDKPHGVSSLVIEKEVLKALEEALGSNSIVYEMREIRPQELSNERTLISERLASLKGKEDRIRASYREGIDTLEEYKENKALIAKERDSLERQLAELEENAPDKTPEDPTPKMLDRVSSVHDILVSDSYSLVQKNEALKQIIDKIVYDRESDTLKIHFFLYHS</sequence>
<dbReference type="CDD" id="cd00338">
    <property type="entry name" value="Ser_Recombinase"/>
    <property type="match status" value="1"/>
</dbReference>
<feature type="domain" description="Resolvase/invertase-type recombinase catalytic" evidence="7">
    <location>
        <begin position="5"/>
        <end position="153"/>
    </location>
</feature>
<keyword evidence="3" id="KW-0233">DNA recombination</keyword>
<dbReference type="Gene3D" id="3.40.50.1390">
    <property type="entry name" value="Resolvase, N-terminal catalytic domain"/>
    <property type="match status" value="1"/>
</dbReference>
<name>A0A173Z7C9_9FIRM</name>
<dbReference type="InterPro" id="IPR025827">
    <property type="entry name" value="Zn_ribbon_recom_dom"/>
</dbReference>
<organism evidence="9 10">
    <name type="scientific">Coprococcus comes</name>
    <dbReference type="NCBI Taxonomy" id="410072"/>
    <lineage>
        <taxon>Bacteria</taxon>
        <taxon>Bacillati</taxon>
        <taxon>Bacillota</taxon>
        <taxon>Clostridia</taxon>
        <taxon>Lachnospirales</taxon>
        <taxon>Lachnospiraceae</taxon>
        <taxon>Coprococcus</taxon>
    </lineage>
</organism>
<evidence type="ECO:0000256" key="3">
    <source>
        <dbReference type="ARBA" id="ARBA00023172"/>
    </source>
</evidence>
<dbReference type="InterPro" id="IPR038109">
    <property type="entry name" value="DNA_bind_recomb_sf"/>
</dbReference>
<evidence type="ECO:0000256" key="2">
    <source>
        <dbReference type="ARBA" id="ARBA00023125"/>
    </source>
</evidence>
<keyword evidence="6" id="KW-0175">Coiled coil</keyword>
<dbReference type="GO" id="GO:0000150">
    <property type="term" value="F:DNA strand exchange activity"/>
    <property type="evidence" value="ECO:0007669"/>
    <property type="project" value="InterPro"/>
</dbReference>
<feature type="active site" description="O-(5'-phospho-DNA)-serine intermediate" evidence="4 5">
    <location>
        <position position="13"/>
    </location>
</feature>
<keyword evidence="1" id="KW-0229">DNA integration</keyword>
<evidence type="ECO:0000256" key="6">
    <source>
        <dbReference type="SAM" id="Coils"/>
    </source>
</evidence>
<evidence type="ECO:0000256" key="5">
    <source>
        <dbReference type="PROSITE-ProRule" id="PRU10137"/>
    </source>
</evidence>
<evidence type="ECO:0000256" key="1">
    <source>
        <dbReference type="ARBA" id="ARBA00022908"/>
    </source>
</evidence>
<dbReference type="Proteomes" id="UP000095362">
    <property type="component" value="Unassembled WGS sequence"/>
</dbReference>
<dbReference type="Pfam" id="PF07508">
    <property type="entry name" value="Recombinase"/>
    <property type="match status" value="1"/>
</dbReference>
<dbReference type="GO" id="GO:0003677">
    <property type="term" value="F:DNA binding"/>
    <property type="evidence" value="ECO:0007669"/>
    <property type="project" value="UniProtKB-KW"/>
</dbReference>
<dbReference type="RefSeq" id="WP_055260616.1">
    <property type="nucleotide sequence ID" value="NZ_CYZK01000003.1"/>
</dbReference>
<dbReference type="Pfam" id="PF00239">
    <property type="entry name" value="Resolvase"/>
    <property type="match status" value="1"/>
</dbReference>